<gene>
    <name evidence="1" type="ORF">RSOLAG1IB_00532</name>
</gene>
<evidence type="ECO:0000313" key="2">
    <source>
        <dbReference type="Proteomes" id="UP000059188"/>
    </source>
</evidence>
<dbReference type="Proteomes" id="UP000059188">
    <property type="component" value="Unassembled WGS sequence"/>
</dbReference>
<accession>A0A0B7F393</accession>
<organism evidence="1 2">
    <name type="scientific">Thanatephorus cucumeris (strain AG1-IB / isolate 7/3/14)</name>
    <name type="common">Lettuce bottom rot fungus</name>
    <name type="synonym">Rhizoctonia solani</name>
    <dbReference type="NCBI Taxonomy" id="1108050"/>
    <lineage>
        <taxon>Eukaryota</taxon>
        <taxon>Fungi</taxon>
        <taxon>Dikarya</taxon>
        <taxon>Basidiomycota</taxon>
        <taxon>Agaricomycotina</taxon>
        <taxon>Agaricomycetes</taxon>
        <taxon>Cantharellales</taxon>
        <taxon>Ceratobasidiaceae</taxon>
        <taxon>Rhizoctonia</taxon>
        <taxon>Rhizoctonia solani AG-1</taxon>
    </lineage>
</organism>
<reference evidence="1 2" key="1">
    <citation type="submission" date="2014-11" db="EMBL/GenBank/DDBJ databases">
        <authorList>
            <person name="Wibberg Daniel"/>
        </authorList>
    </citation>
    <scope>NUCLEOTIDE SEQUENCE [LARGE SCALE GENOMIC DNA]</scope>
    <source>
        <strain evidence="1">Rhizoctonia solani AG1-IB 7/3/14</strain>
    </source>
</reference>
<dbReference type="AlphaFoldDB" id="A0A0B7F393"/>
<keyword evidence="2" id="KW-1185">Reference proteome</keyword>
<protein>
    <submittedName>
        <fullName evidence="1">Uncharacterized protein</fullName>
    </submittedName>
</protein>
<evidence type="ECO:0000313" key="1">
    <source>
        <dbReference type="EMBL" id="CEL51995.1"/>
    </source>
</evidence>
<name>A0A0B7F393_THACB</name>
<dbReference type="EMBL" id="LN679100">
    <property type="protein sequence ID" value="CEL51995.1"/>
    <property type="molecule type" value="Genomic_DNA"/>
</dbReference>
<proteinExistence type="predicted"/>
<sequence length="82" mass="9397">MTEQSFGYYQHPSSFDPFSGLQYNQPPYDTGYIGNDSNPFADPNFKRAMIQYPRAFELIRAAATATSTNITCRRPPRISVRR</sequence>